<keyword evidence="3" id="KW-0378">Hydrolase</keyword>
<accession>A0A3D9IUW0</accession>
<organism evidence="5 6">
    <name type="scientific">Cohnella lupini</name>
    <dbReference type="NCBI Taxonomy" id="1294267"/>
    <lineage>
        <taxon>Bacteria</taxon>
        <taxon>Bacillati</taxon>
        <taxon>Bacillota</taxon>
        <taxon>Bacilli</taxon>
        <taxon>Bacillales</taxon>
        <taxon>Paenibacillaceae</taxon>
        <taxon>Cohnella</taxon>
    </lineage>
</organism>
<keyword evidence="6" id="KW-1185">Reference proteome</keyword>
<dbReference type="PANTHER" id="PTHR33397:SF5">
    <property type="entry name" value="RNASE YUTE-RELATED"/>
    <property type="match status" value="1"/>
</dbReference>
<protein>
    <submittedName>
        <fullName evidence="5">Uncharacterized protein YutE (UPF0331/DUF86 family)</fullName>
    </submittedName>
</protein>
<reference evidence="5 6" key="1">
    <citation type="submission" date="2018-07" db="EMBL/GenBank/DDBJ databases">
        <title>Genomic Encyclopedia of Type Strains, Phase III (KMG-III): the genomes of soil and plant-associated and newly described type strains.</title>
        <authorList>
            <person name="Whitman W."/>
        </authorList>
    </citation>
    <scope>NUCLEOTIDE SEQUENCE [LARGE SCALE GENOMIC DNA]</scope>
    <source>
        <strain evidence="5 6">CECT 8236</strain>
    </source>
</reference>
<dbReference type="InterPro" id="IPR008201">
    <property type="entry name" value="HepT-like"/>
</dbReference>
<evidence type="ECO:0000256" key="1">
    <source>
        <dbReference type="ARBA" id="ARBA00022649"/>
    </source>
</evidence>
<dbReference type="Gene3D" id="1.20.120.580">
    <property type="entry name" value="bsu32300-like"/>
    <property type="match status" value="1"/>
</dbReference>
<keyword evidence="2" id="KW-0540">Nuclease</keyword>
<gene>
    <name evidence="5" type="ORF">DFP95_10148</name>
</gene>
<dbReference type="EMBL" id="QRDY01000001">
    <property type="protein sequence ID" value="RED65560.1"/>
    <property type="molecule type" value="Genomic_DNA"/>
</dbReference>
<keyword evidence="1" id="KW-1277">Toxin-antitoxin system</keyword>
<evidence type="ECO:0000256" key="3">
    <source>
        <dbReference type="ARBA" id="ARBA00022801"/>
    </source>
</evidence>
<dbReference type="GO" id="GO:0110001">
    <property type="term" value="C:toxin-antitoxin complex"/>
    <property type="evidence" value="ECO:0007669"/>
    <property type="project" value="InterPro"/>
</dbReference>
<dbReference type="GO" id="GO:0004540">
    <property type="term" value="F:RNA nuclease activity"/>
    <property type="evidence" value="ECO:0007669"/>
    <property type="project" value="InterPro"/>
</dbReference>
<evidence type="ECO:0000313" key="6">
    <source>
        <dbReference type="Proteomes" id="UP000256869"/>
    </source>
</evidence>
<dbReference type="GO" id="GO:0016787">
    <property type="term" value="F:hydrolase activity"/>
    <property type="evidence" value="ECO:0007669"/>
    <property type="project" value="UniProtKB-KW"/>
</dbReference>
<dbReference type="InterPro" id="IPR037038">
    <property type="entry name" value="HepT-like_sf"/>
</dbReference>
<dbReference type="PANTHER" id="PTHR33397">
    <property type="entry name" value="UPF0331 PROTEIN YUTE"/>
    <property type="match status" value="1"/>
</dbReference>
<comment type="caution">
    <text evidence="5">The sequence shown here is derived from an EMBL/GenBank/DDBJ whole genome shotgun (WGS) entry which is preliminary data.</text>
</comment>
<evidence type="ECO:0000256" key="4">
    <source>
        <dbReference type="ARBA" id="ARBA00024207"/>
    </source>
</evidence>
<dbReference type="Pfam" id="PF01934">
    <property type="entry name" value="HepT-like"/>
    <property type="match status" value="1"/>
</dbReference>
<dbReference type="Proteomes" id="UP000256869">
    <property type="component" value="Unassembled WGS sequence"/>
</dbReference>
<sequence length="142" mass="15793">MSLYDVNVDSIRSRLACLPELAQALSAATVSWTGSLTEGLAQERALHLSAEIATDVGHSLIDGFIMRDASSYEDIIEIIAGEGVITERVAVPLRRLVLLRKTLVQEYDKWPRSELHPLTAELPRILMGFSDQVEAYLRKELS</sequence>
<evidence type="ECO:0000256" key="2">
    <source>
        <dbReference type="ARBA" id="ARBA00022722"/>
    </source>
</evidence>
<name>A0A3D9IUW0_9BACL</name>
<evidence type="ECO:0000313" key="5">
    <source>
        <dbReference type="EMBL" id="RED65560.1"/>
    </source>
</evidence>
<dbReference type="AlphaFoldDB" id="A0A3D9IUW0"/>
<comment type="similarity">
    <text evidence="4">Belongs to the HepT RNase toxin family.</text>
</comment>
<dbReference type="InterPro" id="IPR052379">
    <property type="entry name" value="Type_VII_TA_RNase"/>
</dbReference>
<proteinExistence type="inferred from homology"/>